<gene>
    <name evidence="1" type="ORF">Din_002355</name>
</gene>
<organism evidence="1">
    <name type="scientific">Davidia involucrata</name>
    <name type="common">Dove tree</name>
    <dbReference type="NCBI Taxonomy" id="16924"/>
    <lineage>
        <taxon>Eukaryota</taxon>
        <taxon>Viridiplantae</taxon>
        <taxon>Streptophyta</taxon>
        <taxon>Embryophyta</taxon>
        <taxon>Tracheophyta</taxon>
        <taxon>Spermatophyta</taxon>
        <taxon>Magnoliopsida</taxon>
        <taxon>eudicotyledons</taxon>
        <taxon>Gunneridae</taxon>
        <taxon>Pentapetalae</taxon>
        <taxon>asterids</taxon>
        <taxon>Cornales</taxon>
        <taxon>Nyssaceae</taxon>
        <taxon>Davidia</taxon>
    </lineage>
</organism>
<dbReference type="PANTHER" id="PTHR34659">
    <property type="entry name" value="BNAA05G11610D PROTEIN"/>
    <property type="match status" value="1"/>
</dbReference>
<dbReference type="InterPro" id="IPR053273">
    <property type="entry name" value="CST_Regulator"/>
</dbReference>
<protein>
    <submittedName>
        <fullName evidence="1">Uncharacterized protein</fullName>
    </submittedName>
</protein>
<dbReference type="EMBL" id="GHES01002355">
    <property type="protein sequence ID" value="MPA32914.1"/>
    <property type="molecule type" value="Transcribed_RNA"/>
</dbReference>
<accession>A0A5B6YM70</accession>
<dbReference type="AlphaFoldDB" id="A0A5B6YM70"/>
<reference evidence="1" key="1">
    <citation type="submission" date="2019-08" db="EMBL/GenBank/DDBJ databases">
        <title>Reference gene set and small RNA set construction with multiple tissues from Davidia involucrata Baill.</title>
        <authorList>
            <person name="Yang H."/>
            <person name="Zhou C."/>
            <person name="Li G."/>
            <person name="Wang J."/>
            <person name="Gao P."/>
            <person name="Wang M."/>
            <person name="Wang R."/>
            <person name="Zhao Y."/>
        </authorList>
    </citation>
    <scope>NUCLEOTIDE SEQUENCE</scope>
    <source>
        <tissue evidence="1">Mixed with DoveR01_LX</tissue>
    </source>
</reference>
<proteinExistence type="predicted"/>
<dbReference type="PANTHER" id="PTHR34659:SF1">
    <property type="entry name" value="PROTEIN EGT2"/>
    <property type="match status" value="1"/>
</dbReference>
<evidence type="ECO:0000313" key="1">
    <source>
        <dbReference type="EMBL" id="MPA32914.1"/>
    </source>
</evidence>
<name>A0A5B6YM70_DAVIN</name>
<sequence length="426" mass="47173">MDFRCKGITWVGNICQKFETLCLEVDDIMRQETFKYVENQLETVGANVKQFCSEFVHDVLPPFSVDSMIGAVPNLSLEQNKNTYLSARERSNVGVEKDPNLGLCNVNSLPHPSSVEPTEGVQIDSSLKQNAVIGMYEKTNMGVQENPVEEKLFPSEISKAVSLAEKDSSMASSFYCVNQSNHDEERNVQVNLSAPRPVEGRNTSTETEETSNLVATADISSVLPSANSVILVKSCECKVLDSGLTSGNALSAESNDTSAANVIVSTAESSWVGFQLCDEFTETEDSMSFADSERMDDAGVEEANDDYVIEPDLETTQLHNKPNLDESCIVVDSNVLCYISLAAAKHQSYKKKIREVFASKMKKAKSQECEQQAAWYEDSDAASNQQRGESFTPSMHAMKYASADRDFCESEWEIVDKLPRPQQITW</sequence>